<dbReference type="PANTHER" id="PTHR21139:SF42">
    <property type="entry name" value="TRIOSEPHOSPHATE ISOMERASE"/>
    <property type="match status" value="1"/>
</dbReference>
<dbReference type="Pfam" id="PF00121">
    <property type="entry name" value="TIM"/>
    <property type="match status" value="1"/>
</dbReference>
<comment type="subcellular location">
    <subcellularLocation>
        <location evidence="3">Cytoplasm</location>
    </subcellularLocation>
</comment>
<sequence>MRKMIIAGNWKMNKSKDEALKFIFQIQNQLPNKKKIETIIFPQTTLLDALTKIEGENLKIGAQNVFYKDKGAFTGEVSPRNIKNLGVQYVLLGHSERRALF</sequence>
<comment type="pathway">
    <text evidence="3">Carbohydrate degradation; glycolysis; D-glyceraldehyde 3-phosphate from glycerone phosphate: step 1/1.</text>
</comment>
<comment type="similarity">
    <text evidence="1 3">Belongs to the triosephosphate isomerase family.</text>
</comment>
<dbReference type="AlphaFoldDB" id="A0A139JRB8"/>
<evidence type="ECO:0000313" key="5">
    <source>
        <dbReference type="Proteomes" id="UP000070069"/>
    </source>
</evidence>
<dbReference type="GO" id="GO:0005829">
    <property type="term" value="C:cytosol"/>
    <property type="evidence" value="ECO:0007669"/>
    <property type="project" value="TreeGrafter"/>
</dbReference>
<reference evidence="4 5" key="1">
    <citation type="submission" date="2016-02" db="EMBL/GenBank/DDBJ databases">
        <title>A draft genome sequence of Candidatus Phytoplasma oryzae strain Mbita1, the causative agent of Napier Grass stunt disease in Kenya.</title>
        <authorList>
            <person name="Fischer A."/>
            <person name="Santa-Cruz I."/>
            <person name="Wambua L."/>
            <person name="Olds C."/>
            <person name="Midega C."/>
            <person name="Dickinson M."/>
            <person name="Kawicha P."/>
            <person name="Khan Z."/>
            <person name="Masiga D."/>
            <person name="Jores J."/>
            <person name="Bernd S."/>
        </authorList>
    </citation>
    <scope>NUCLEOTIDE SEQUENCE [LARGE SCALE GENOMIC DNA]</scope>
    <source>
        <strain evidence="4">Mbita1</strain>
    </source>
</reference>
<protein>
    <recommendedName>
        <fullName evidence="3">Triosephosphate isomerase</fullName>
        <ecNumber evidence="3">5.3.1.1</ecNumber>
    </recommendedName>
</protein>
<dbReference type="CDD" id="cd00311">
    <property type="entry name" value="TIM"/>
    <property type="match status" value="1"/>
</dbReference>
<dbReference type="EMBL" id="LTBM01000001">
    <property type="protein sequence ID" value="KXT29384.1"/>
    <property type="molecule type" value="Genomic_DNA"/>
</dbReference>
<comment type="pathway">
    <text evidence="3">Carbohydrate biosynthesis; gluconeogenesis.</text>
</comment>
<keyword evidence="2 3" id="KW-0413">Isomerase</keyword>
<gene>
    <name evidence="4" type="ORF">AXA84_0028</name>
</gene>
<keyword evidence="3" id="KW-0963">Cytoplasm</keyword>
<accession>A0A139JRB8</accession>
<dbReference type="InterPro" id="IPR000652">
    <property type="entry name" value="Triosephosphate_isomerase"/>
</dbReference>
<comment type="subunit">
    <text evidence="3">Homodimer.</text>
</comment>
<dbReference type="Gene3D" id="3.20.20.70">
    <property type="entry name" value="Aldolase class I"/>
    <property type="match status" value="1"/>
</dbReference>
<evidence type="ECO:0000256" key="3">
    <source>
        <dbReference type="RuleBase" id="RU363013"/>
    </source>
</evidence>
<comment type="catalytic activity">
    <reaction evidence="3">
        <text>D-glyceraldehyde 3-phosphate = dihydroxyacetone phosphate</text>
        <dbReference type="Rhea" id="RHEA:18585"/>
        <dbReference type="ChEBI" id="CHEBI:57642"/>
        <dbReference type="ChEBI" id="CHEBI:59776"/>
        <dbReference type="EC" id="5.3.1.1"/>
    </reaction>
</comment>
<keyword evidence="3" id="KW-0324">Glycolysis</keyword>
<dbReference type="GO" id="GO:0019563">
    <property type="term" value="P:glycerol catabolic process"/>
    <property type="evidence" value="ECO:0007669"/>
    <property type="project" value="TreeGrafter"/>
</dbReference>
<evidence type="ECO:0000313" key="4">
    <source>
        <dbReference type="EMBL" id="KXT29384.1"/>
    </source>
</evidence>
<dbReference type="UniPathway" id="UPA00109">
    <property type="reaction ID" value="UER00189"/>
</dbReference>
<dbReference type="PANTHER" id="PTHR21139">
    <property type="entry name" value="TRIOSEPHOSPHATE ISOMERASE"/>
    <property type="match status" value="1"/>
</dbReference>
<evidence type="ECO:0000256" key="1">
    <source>
        <dbReference type="ARBA" id="ARBA00007422"/>
    </source>
</evidence>
<organism evidence="4 5">
    <name type="scientific">Candidatus Phytoplasma oryzae</name>
    <dbReference type="NCBI Taxonomy" id="203274"/>
    <lineage>
        <taxon>Bacteria</taxon>
        <taxon>Bacillati</taxon>
        <taxon>Mycoplasmatota</taxon>
        <taxon>Mollicutes</taxon>
        <taxon>Acholeplasmatales</taxon>
        <taxon>Acholeplasmataceae</taxon>
        <taxon>Candidatus Phytoplasma</taxon>
        <taxon>16SrXI (Rice yellow dwarf group)</taxon>
    </lineage>
</organism>
<dbReference type="GO" id="GO:0006096">
    <property type="term" value="P:glycolytic process"/>
    <property type="evidence" value="ECO:0007669"/>
    <property type="project" value="UniProtKB-UniPathway"/>
</dbReference>
<evidence type="ECO:0000256" key="2">
    <source>
        <dbReference type="ARBA" id="ARBA00023235"/>
    </source>
</evidence>
<keyword evidence="3" id="KW-0312">Gluconeogenesis</keyword>
<proteinExistence type="inferred from homology"/>
<dbReference type="GO" id="GO:0004807">
    <property type="term" value="F:triose-phosphate isomerase activity"/>
    <property type="evidence" value="ECO:0007669"/>
    <property type="project" value="UniProtKB-EC"/>
</dbReference>
<dbReference type="InterPro" id="IPR035990">
    <property type="entry name" value="TIM_sf"/>
</dbReference>
<dbReference type="GO" id="GO:0006094">
    <property type="term" value="P:gluconeogenesis"/>
    <property type="evidence" value="ECO:0007669"/>
    <property type="project" value="UniProtKB-UniPathway"/>
</dbReference>
<dbReference type="Proteomes" id="UP000070069">
    <property type="component" value="Unassembled WGS sequence"/>
</dbReference>
<dbReference type="UniPathway" id="UPA00138"/>
<dbReference type="InterPro" id="IPR013785">
    <property type="entry name" value="Aldolase_TIM"/>
</dbReference>
<comment type="caution">
    <text evidence="4">The sequence shown here is derived from an EMBL/GenBank/DDBJ whole genome shotgun (WGS) entry which is preliminary data.</text>
</comment>
<name>A0A139JRB8_9MOLU</name>
<dbReference type="PROSITE" id="PS51440">
    <property type="entry name" value="TIM_2"/>
    <property type="match status" value="1"/>
</dbReference>
<dbReference type="PATRIC" id="fig|203274.3.peg.28"/>
<dbReference type="GO" id="GO:0046166">
    <property type="term" value="P:glyceraldehyde-3-phosphate biosynthetic process"/>
    <property type="evidence" value="ECO:0007669"/>
    <property type="project" value="TreeGrafter"/>
</dbReference>
<dbReference type="EC" id="5.3.1.1" evidence="3"/>
<dbReference type="SUPFAM" id="SSF51351">
    <property type="entry name" value="Triosephosphate isomerase (TIM)"/>
    <property type="match status" value="1"/>
</dbReference>